<sequence>MKKAISVLLSCAMVMSMTACGGGAAKPAETAATTAQAAAPETSAEKEDAAGEKEEGSEAAGQADMGEELHFKLAENQPDGNPVTEGMKMFAELAKEYTGGTVNIDVYPNAALCDEASSIDQVQMGTLDFSRVNTNTMAPVIDIFGVFAMPYLFSSTEQKYKALDGEAGQAVLSALSDYNMVGLDYYEAGSRCFYTVNKPIRSVADLKGMKFRVQPTEVAISMVQALGAEATPMEYGEVFQGLQTGIVDGAENDFVSYFTSGHYEVAKYYSLDGHMAPPALLICSQAAWDKMSDPQKEGVIKASKEAAKWQRQAMQDFQEESRAKCEEAGCEIIEVDVKEFQDAVASVYDEYPQYKEVVDMVRAAQ</sequence>
<dbReference type="PANTHER" id="PTHR33376:SF2">
    <property type="entry name" value="DICARBOXYLATE-BINDING PERIPLASMIC PROTEIN"/>
    <property type="match status" value="1"/>
</dbReference>
<accession>A0AAW5BZV9</accession>
<dbReference type="NCBIfam" id="NF037995">
    <property type="entry name" value="TRAP_S1"/>
    <property type="match status" value="1"/>
</dbReference>
<dbReference type="Proteomes" id="UP001299608">
    <property type="component" value="Unassembled WGS sequence"/>
</dbReference>
<feature type="compositionally biased region" description="Basic and acidic residues" evidence="2">
    <location>
        <begin position="43"/>
        <end position="56"/>
    </location>
</feature>
<feature type="signal peptide" evidence="3">
    <location>
        <begin position="1"/>
        <end position="21"/>
    </location>
</feature>
<organism evidence="4 5">
    <name type="scientific">Enterocloster aldenensis</name>
    <dbReference type="NCBI Taxonomy" id="358742"/>
    <lineage>
        <taxon>Bacteria</taxon>
        <taxon>Bacillati</taxon>
        <taxon>Bacillota</taxon>
        <taxon>Clostridia</taxon>
        <taxon>Lachnospirales</taxon>
        <taxon>Lachnospiraceae</taxon>
        <taxon>Enterocloster</taxon>
    </lineage>
</organism>
<dbReference type="GO" id="GO:0055085">
    <property type="term" value="P:transmembrane transport"/>
    <property type="evidence" value="ECO:0007669"/>
    <property type="project" value="InterPro"/>
</dbReference>
<proteinExistence type="predicted"/>
<evidence type="ECO:0000256" key="3">
    <source>
        <dbReference type="SAM" id="SignalP"/>
    </source>
</evidence>
<name>A0AAW5BZV9_9FIRM</name>
<protein>
    <submittedName>
        <fullName evidence="4">TRAP transporter substrate-binding protein</fullName>
    </submittedName>
</protein>
<dbReference type="RefSeq" id="WP_227115996.1">
    <property type="nucleotide sequence ID" value="NZ_BAABZL010000001.1"/>
</dbReference>
<dbReference type="InterPro" id="IPR038404">
    <property type="entry name" value="TRAP_DctP_sf"/>
</dbReference>
<dbReference type="InterPro" id="IPR004682">
    <property type="entry name" value="TRAP_DctP"/>
</dbReference>
<dbReference type="GO" id="GO:0030246">
    <property type="term" value="F:carbohydrate binding"/>
    <property type="evidence" value="ECO:0007669"/>
    <property type="project" value="TreeGrafter"/>
</dbReference>
<dbReference type="PANTHER" id="PTHR33376">
    <property type="match status" value="1"/>
</dbReference>
<dbReference type="Gene3D" id="3.40.190.170">
    <property type="entry name" value="Bacterial extracellular solute-binding protein, family 7"/>
    <property type="match status" value="1"/>
</dbReference>
<dbReference type="NCBIfam" id="TIGR00787">
    <property type="entry name" value="dctP"/>
    <property type="match status" value="1"/>
</dbReference>
<dbReference type="CDD" id="cd13671">
    <property type="entry name" value="PBP2_TRAP_SBP_like_3"/>
    <property type="match status" value="1"/>
</dbReference>
<reference evidence="4" key="1">
    <citation type="submission" date="2022-01" db="EMBL/GenBank/DDBJ databases">
        <title>Collection of gut derived symbiotic bacterial strains cultured from healthy donors.</title>
        <authorList>
            <person name="Lin H."/>
            <person name="Kohout C."/>
            <person name="Waligurski E."/>
            <person name="Pamer E.G."/>
        </authorList>
    </citation>
    <scope>NUCLEOTIDE SEQUENCE</scope>
    <source>
        <strain evidence="4">DFI.6.55</strain>
    </source>
</reference>
<dbReference type="PROSITE" id="PS51257">
    <property type="entry name" value="PROKAR_LIPOPROTEIN"/>
    <property type="match status" value="1"/>
</dbReference>
<dbReference type="GeneID" id="97208921"/>
<dbReference type="GO" id="GO:0030288">
    <property type="term" value="C:outer membrane-bounded periplasmic space"/>
    <property type="evidence" value="ECO:0007669"/>
    <property type="project" value="InterPro"/>
</dbReference>
<feature type="compositionally biased region" description="Low complexity" evidence="2">
    <location>
        <begin position="28"/>
        <end position="42"/>
    </location>
</feature>
<dbReference type="InterPro" id="IPR018389">
    <property type="entry name" value="DctP_fam"/>
</dbReference>
<evidence type="ECO:0000313" key="5">
    <source>
        <dbReference type="Proteomes" id="UP001299608"/>
    </source>
</evidence>
<evidence type="ECO:0000256" key="2">
    <source>
        <dbReference type="SAM" id="MobiDB-lite"/>
    </source>
</evidence>
<feature type="chain" id="PRO_5043902071" evidence="3">
    <location>
        <begin position="22"/>
        <end position="365"/>
    </location>
</feature>
<dbReference type="Pfam" id="PF03480">
    <property type="entry name" value="DctP"/>
    <property type="match status" value="1"/>
</dbReference>
<keyword evidence="1 3" id="KW-0732">Signal</keyword>
<evidence type="ECO:0000256" key="1">
    <source>
        <dbReference type="ARBA" id="ARBA00022729"/>
    </source>
</evidence>
<dbReference type="EMBL" id="JAKNGE010000024">
    <property type="protein sequence ID" value="MCG4747392.1"/>
    <property type="molecule type" value="Genomic_DNA"/>
</dbReference>
<comment type="caution">
    <text evidence="4">The sequence shown here is derived from an EMBL/GenBank/DDBJ whole genome shotgun (WGS) entry which is preliminary data.</text>
</comment>
<feature type="region of interest" description="Disordered" evidence="2">
    <location>
        <begin position="28"/>
        <end position="63"/>
    </location>
</feature>
<dbReference type="AlphaFoldDB" id="A0AAW5BZV9"/>
<gene>
    <name evidence="4" type="ORF">L0N08_18360</name>
</gene>
<evidence type="ECO:0000313" key="4">
    <source>
        <dbReference type="EMBL" id="MCG4747392.1"/>
    </source>
</evidence>
<dbReference type="PIRSF" id="PIRSF006470">
    <property type="entry name" value="DctB"/>
    <property type="match status" value="1"/>
</dbReference>